<dbReference type="PaxDb" id="3708-A0A078HJN6"/>
<accession>A0A078HJN6</accession>
<reference evidence="2 3" key="1">
    <citation type="journal article" date="2014" name="Science">
        <title>Plant genetics. Early allopolyploid evolution in the post-Neolithic Brassica napus oilseed genome.</title>
        <authorList>
            <person name="Chalhoub B."/>
            <person name="Denoeud F."/>
            <person name="Liu S."/>
            <person name="Parkin I.A."/>
            <person name="Tang H."/>
            <person name="Wang X."/>
            <person name="Chiquet J."/>
            <person name="Belcram H."/>
            <person name="Tong C."/>
            <person name="Samans B."/>
            <person name="Correa M."/>
            <person name="Da Silva C."/>
            <person name="Just J."/>
            <person name="Falentin C."/>
            <person name="Koh C.S."/>
            <person name="Le Clainche I."/>
            <person name="Bernard M."/>
            <person name="Bento P."/>
            <person name="Noel B."/>
            <person name="Labadie K."/>
            <person name="Alberti A."/>
            <person name="Charles M."/>
            <person name="Arnaud D."/>
            <person name="Guo H."/>
            <person name="Daviaud C."/>
            <person name="Alamery S."/>
            <person name="Jabbari K."/>
            <person name="Zhao M."/>
            <person name="Edger P.P."/>
            <person name="Chelaifa H."/>
            <person name="Tack D."/>
            <person name="Lassalle G."/>
            <person name="Mestiri I."/>
            <person name="Schnel N."/>
            <person name="Le Paslier M.C."/>
            <person name="Fan G."/>
            <person name="Renault V."/>
            <person name="Bayer P.E."/>
            <person name="Golicz A.A."/>
            <person name="Manoli S."/>
            <person name="Lee T.H."/>
            <person name="Thi V.H."/>
            <person name="Chalabi S."/>
            <person name="Hu Q."/>
            <person name="Fan C."/>
            <person name="Tollenaere R."/>
            <person name="Lu Y."/>
            <person name="Battail C."/>
            <person name="Shen J."/>
            <person name="Sidebottom C.H."/>
            <person name="Wang X."/>
            <person name="Canaguier A."/>
            <person name="Chauveau A."/>
            <person name="Berard A."/>
            <person name="Deniot G."/>
            <person name="Guan M."/>
            <person name="Liu Z."/>
            <person name="Sun F."/>
            <person name="Lim Y.P."/>
            <person name="Lyons E."/>
            <person name="Town C.D."/>
            <person name="Bancroft I."/>
            <person name="Wang X."/>
            <person name="Meng J."/>
            <person name="Ma J."/>
            <person name="Pires J.C."/>
            <person name="King G.J."/>
            <person name="Brunel D."/>
            <person name="Delourme R."/>
            <person name="Renard M."/>
            <person name="Aury J.M."/>
            <person name="Adams K.L."/>
            <person name="Batley J."/>
            <person name="Snowdon R.J."/>
            <person name="Tost J."/>
            <person name="Edwards D."/>
            <person name="Zhou Y."/>
            <person name="Hua W."/>
            <person name="Sharpe A.G."/>
            <person name="Paterson A.H."/>
            <person name="Guan C."/>
            <person name="Wincker P."/>
        </authorList>
    </citation>
    <scope>NUCLEOTIDE SEQUENCE [LARGE SCALE GENOMIC DNA]</scope>
    <source>
        <strain evidence="3">cv. Darmor-bzh</strain>
    </source>
</reference>
<feature type="region of interest" description="Disordered" evidence="1">
    <location>
        <begin position="1"/>
        <end position="31"/>
    </location>
</feature>
<dbReference type="Gramene" id="CDY37896">
    <property type="protein sequence ID" value="CDY37896"/>
    <property type="gene ID" value="GSBRNA2T00064880001"/>
</dbReference>
<gene>
    <name evidence="2" type="primary">BnaA06g19210D</name>
    <name evidence="2" type="ORF">GSBRNA2T00064880001</name>
</gene>
<evidence type="ECO:0000313" key="3">
    <source>
        <dbReference type="Proteomes" id="UP000028999"/>
    </source>
</evidence>
<feature type="region of interest" description="Disordered" evidence="1">
    <location>
        <begin position="69"/>
        <end position="107"/>
    </location>
</feature>
<keyword evidence="3" id="KW-1185">Reference proteome</keyword>
<dbReference type="OMA" id="FREEENC"/>
<dbReference type="EMBL" id="LK032411">
    <property type="protein sequence ID" value="CDY37896.1"/>
    <property type="molecule type" value="Genomic_DNA"/>
</dbReference>
<protein>
    <submittedName>
        <fullName evidence="2">BnaA06g19210D protein</fullName>
    </submittedName>
</protein>
<organism evidence="2 3">
    <name type="scientific">Brassica napus</name>
    <name type="common">Rape</name>
    <dbReference type="NCBI Taxonomy" id="3708"/>
    <lineage>
        <taxon>Eukaryota</taxon>
        <taxon>Viridiplantae</taxon>
        <taxon>Streptophyta</taxon>
        <taxon>Embryophyta</taxon>
        <taxon>Tracheophyta</taxon>
        <taxon>Spermatophyta</taxon>
        <taxon>Magnoliopsida</taxon>
        <taxon>eudicotyledons</taxon>
        <taxon>Gunneridae</taxon>
        <taxon>Pentapetalae</taxon>
        <taxon>rosids</taxon>
        <taxon>malvids</taxon>
        <taxon>Brassicales</taxon>
        <taxon>Brassicaceae</taxon>
        <taxon>Brassiceae</taxon>
        <taxon>Brassica</taxon>
    </lineage>
</organism>
<evidence type="ECO:0000313" key="2">
    <source>
        <dbReference type="EMBL" id="CDY37896.1"/>
    </source>
</evidence>
<evidence type="ECO:0000256" key="1">
    <source>
        <dbReference type="SAM" id="MobiDB-lite"/>
    </source>
</evidence>
<dbReference type="AlphaFoldDB" id="A0A078HJN6"/>
<sequence length="159" mass="17702">MPPKEELSREQKGKAIATESSPAKDLTTKGTPLDEFNWIHHDAMMETVKMELSQRLLVAGAARQFREEENCAAGDGQDAVGEDRDGTSSKSVKPTRGSRSGHSIRPDFFPTCYYPGGIFEELPVERPNTITYPEDFFKNTQAIATLSHQSWPDIGDEKI</sequence>
<proteinExistence type="predicted"/>
<name>A0A078HJN6_BRANA</name>
<dbReference type="Proteomes" id="UP000028999">
    <property type="component" value="Unassembled WGS sequence"/>
</dbReference>
<feature type="compositionally biased region" description="Basic and acidic residues" evidence="1">
    <location>
        <begin position="1"/>
        <end position="13"/>
    </location>
</feature>
<feature type="compositionally biased region" description="Polar residues" evidence="1">
    <location>
        <begin position="88"/>
        <end position="101"/>
    </location>
</feature>